<name>A0ABS9DC42_9ALTE</name>
<proteinExistence type="predicted"/>
<dbReference type="InterPro" id="IPR052559">
    <property type="entry name" value="V-haloperoxidase"/>
</dbReference>
<evidence type="ECO:0000313" key="2">
    <source>
        <dbReference type="Proteomes" id="UP001521137"/>
    </source>
</evidence>
<dbReference type="Proteomes" id="UP001521137">
    <property type="component" value="Unassembled WGS sequence"/>
</dbReference>
<accession>A0ABS9DC42</accession>
<protein>
    <submittedName>
        <fullName evidence="1">Vanadium-dependent haloperoxidase</fullName>
    </submittedName>
</protein>
<dbReference type="SUPFAM" id="SSF48317">
    <property type="entry name" value="Acid phosphatase/Vanadium-dependent haloperoxidase"/>
    <property type="match status" value="1"/>
</dbReference>
<gene>
    <name evidence="1" type="ORF">L0668_17515</name>
</gene>
<dbReference type="CDD" id="cd03398">
    <property type="entry name" value="PAP2_haloperoxidase"/>
    <property type="match status" value="1"/>
</dbReference>
<dbReference type="Gene3D" id="1.10.606.10">
    <property type="entry name" value="Vanadium-containing Chloroperoxidase, domain 2"/>
    <property type="match status" value="1"/>
</dbReference>
<dbReference type="PANTHER" id="PTHR34599:SF2">
    <property type="entry name" value="TRAF-TYPE DOMAIN-CONTAINING PROTEIN"/>
    <property type="match status" value="1"/>
</dbReference>
<organism evidence="1 2">
    <name type="scientific">Paraglaciecola algarum</name>
    <dbReference type="NCBI Taxonomy" id="3050085"/>
    <lineage>
        <taxon>Bacteria</taxon>
        <taxon>Pseudomonadati</taxon>
        <taxon>Pseudomonadota</taxon>
        <taxon>Gammaproteobacteria</taxon>
        <taxon>Alteromonadales</taxon>
        <taxon>Alteromonadaceae</taxon>
        <taxon>Paraglaciecola</taxon>
    </lineage>
</organism>
<dbReference type="InterPro" id="IPR016119">
    <property type="entry name" value="Br/Cl_peroxidase_C"/>
</dbReference>
<keyword evidence="2" id="KW-1185">Reference proteome</keyword>
<sequence>MYKMNGRKINGLLSVIIAFTFFTPSLNAQETLYNSSHSAARNWNEALLFAIRHDFARPTVHARNLYHSSALMYDLWSIFDDVAAPVFLGKNTELDACAFNTADKQQLLDNEIDKPKAVETAISYGMYRLLTHRFANSPGAVQSQTEFVEMANFYGVDRNNQSVDFTSGAASALGNYVANCLIEYGKQDGANEANDYANTVYQPKNFPLDPSQPGNLMLADTNRWQPLKLDVFIDQAGNETDTPPFLGAEWGQVKPFALMDEDLDILQRDGVDFWVYHDPGAPAYLDQQGTTSAEYQWGHALVAIWSSHLDHTDGVTIDISPNSIGNTTELPQSIAGLREFYSTNDGGSTDAGHSVNPATNAPYETQLVPRGDYTRVLAEFWADGPDSETPPGHWFTILNDLVSDHADFSKQYKGAGEPLSDLEWDIKAYLTLGGAVHDSAISAWGIKGWYDYIRPISAIRHMAQWGQSSNPELANYHENGLPLVDGFIELVTTNDPLAGDTAQHVGKVKLLAWKGPSAIIDPQTDTAGVDWILAENWWPYQRPSFVTPPFAGYVSGHSTFSRAAAEVLTLLTGNEFFPGGMGEFVAKKNEFLVFEQGPSTDIKLQWATYTDASDQTSLSRIWGGIHPPVDDVAGRRVGIKVGQAAFALAEQYFTGEIQSLADPVVVEPPPVVTPPVVTPPVVTPPGGADSSGGGSLLWLIAILFGALSYRCYARTGSNIQCYG</sequence>
<reference evidence="1 2" key="1">
    <citation type="submission" date="2022-01" db="EMBL/GenBank/DDBJ databases">
        <title>Paraglaciecola sp. G1-23.</title>
        <authorList>
            <person name="Jin M.S."/>
            <person name="Han D.M."/>
            <person name="Kim H.M."/>
            <person name="Jeon C.O."/>
        </authorList>
    </citation>
    <scope>NUCLEOTIDE SEQUENCE [LARGE SCALE GENOMIC DNA]</scope>
    <source>
        <strain evidence="1 2">G1-23</strain>
    </source>
</reference>
<comment type="caution">
    <text evidence="1">The sequence shown here is derived from an EMBL/GenBank/DDBJ whole genome shotgun (WGS) entry which is preliminary data.</text>
</comment>
<dbReference type="RefSeq" id="WP_235314025.1">
    <property type="nucleotide sequence ID" value="NZ_JAKGAS010000012.1"/>
</dbReference>
<dbReference type="InterPro" id="IPR036938">
    <property type="entry name" value="PAP2/HPO_sf"/>
</dbReference>
<evidence type="ECO:0000313" key="1">
    <source>
        <dbReference type="EMBL" id="MCF2949922.1"/>
    </source>
</evidence>
<dbReference type="PANTHER" id="PTHR34599">
    <property type="entry name" value="PEROXIDASE-RELATED"/>
    <property type="match status" value="1"/>
</dbReference>
<dbReference type="EMBL" id="JAKGAS010000012">
    <property type="protein sequence ID" value="MCF2949922.1"/>
    <property type="molecule type" value="Genomic_DNA"/>
</dbReference>